<dbReference type="Proteomes" id="UP000659654">
    <property type="component" value="Unassembled WGS sequence"/>
</dbReference>
<protein>
    <submittedName>
        <fullName evidence="2">(pine wood nematode) hypothetical protein</fullName>
    </submittedName>
</protein>
<evidence type="ECO:0000313" key="4">
    <source>
        <dbReference type="Proteomes" id="UP000095284"/>
    </source>
</evidence>
<reference evidence="3" key="2">
    <citation type="submission" date="2020-08" db="EMBL/GenBank/DDBJ databases">
        <authorList>
            <person name="Kikuchi T."/>
        </authorList>
    </citation>
    <scope>NUCLEOTIDE SEQUENCE</scope>
    <source>
        <strain evidence="2">Ka4C1</strain>
    </source>
</reference>
<reference evidence="6" key="1">
    <citation type="submission" date="2016-11" db="UniProtKB">
        <authorList>
            <consortium name="WormBaseParasite"/>
        </authorList>
    </citation>
    <scope>IDENTIFICATION</scope>
</reference>
<evidence type="ECO:0000313" key="2">
    <source>
        <dbReference type="EMBL" id="CAD5225830.1"/>
    </source>
</evidence>
<keyword evidence="5" id="KW-1185">Reference proteome</keyword>
<organism evidence="4 6">
    <name type="scientific">Bursaphelenchus xylophilus</name>
    <name type="common">Pinewood nematode worm</name>
    <name type="synonym">Aphelenchoides xylophilus</name>
    <dbReference type="NCBI Taxonomy" id="6326"/>
    <lineage>
        <taxon>Eukaryota</taxon>
        <taxon>Metazoa</taxon>
        <taxon>Ecdysozoa</taxon>
        <taxon>Nematoda</taxon>
        <taxon>Chromadorea</taxon>
        <taxon>Rhabditida</taxon>
        <taxon>Tylenchina</taxon>
        <taxon>Tylenchomorpha</taxon>
        <taxon>Aphelenchoidea</taxon>
        <taxon>Aphelenchoididae</taxon>
        <taxon>Bursaphelenchus</taxon>
    </lineage>
</organism>
<dbReference type="OrthoDB" id="10624918at2759"/>
<evidence type="ECO:0000256" key="1">
    <source>
        <dbReference type="SAM" id="MobiDB-lite"/>
    </source>
</evidence>
<dbReference type="EMBL" id="CAJFDI010000004">
    <property type="protein sequence ID" value="CAD5225830.1"/>
    <property type="molecule type" value="Genomic_DNA"/>
</dbReference>
<dbReference type="AlphaFoldDB" id="A0A1I7RI70"/>
<dbReference type="EMBL" id="CAJFCV020000004">
    <property type="protein sequence ID" value="CAG9115115.1"/>
    <property type="molecule type" value="Genomic_DNA"/>
</dbReference>
<evidence type="ECO:0000313" key="3">
    <source>
        <dbReference type="EMBL" id="CAG9115115.1"/>
    </source>
</evidence>
<name>A0A1I7RI70_BURXY</name>
<dbReference type="Proteomes" id="UP000095284">
    <property type="component" value="Unplaced"/>
</dbReference>
<evidence type="ECO:0000313" key="5">
    <source>
        <dbReference type="Proteomes" id="UP000659654"/>
    </source>
</evidence>
<dbReference type="Proteomes" id="UP000582659">
    <property type="component" value="Unassembled WGS sequence"/>
</dbReference>
<feature type="region of interest" description="Disordered" evidence="1">
    <location>
        <begin position="1"/>
        <end position="59"/>
    </location>
</feature>
<proteinExistence type="predicted"/>
<sequence>MPEASPSFGHSSSDEYGLNALTEESTDNPTTTFEESVDACSSAASTSGSDKDEEEIKEKKESPLKLRKFVLDYFRFYSSAAQRNMEFAHQSQLSQRMLRFLLCSNRIFSTLLGSSDSIAAVPSSFYITSSRCYIYFYSQNICLLAWLCYLGDTSADKGVIFVRKYYSANDICVDKHVVKLIYLAKKLDISLEIDSNLRTRVVDQLLSDAKLKVGKFGEYDTEYLHYGIAPMKMFAYEGIPSCLFMKNDIQIASEIPGGDENWEFLAEQKAILVRESYLAEAFLYPCKELYLDDSNFLALLQYLPLPEMPKLEVLRMEAKFADMFDKKTLEYYEEILTELERVAPNCKVEVCVDTCINCRRYEDHIPVLKKIVKALQDVLELMKARQRLFFISNVNVNMPLSEMGYQFEFFESLCDIVECSSFSFNPQSWEYIASVDDPPTVDGERRGLFNVECKFNDVTLQLLGDKDIEIVE</sequence>
<evidence type="ECO:0000313" key="6">
    <source>
        <dbReference type="WBParaSite" id="BXY_0039900.1"/>
    </source>
</evidence>
<gene>
    <name evidence="2" type="ORF">BXYJ_LOCUS8741</name>
</gene>
<accession>A0A1I7RI70</accession>
<dbReference type="WBParaSite" id="BXY_0039900.1">
    <property type="protein sequence ID" value="BXY_0039900.1"/>
    <property type="gene ID" value="BXY_0039900"/>
</dbReference>